<proteinExistence type="predicted"/>
<name>A0A7C4QL60_9PLAN</name>
<evidence type="ECO:0000256" key="1">
    <source>
        <dbReference type="SAM" id="MobiDB-lite"/>
    </source>
</evidence>
<dbReference type="EMBL" id="DSVQ01000001">
    <property type="protein sequence ID" value="HGT37660.1"/>
    <property type="molecule type" value="Genomic_DNA"/>
</dbReference>
<accession>A0A7C4QL60</accession>
<feature type="compositionally biased region" description="Basic and acidic residues" evidence="1">
    <location>
        <begin position="27"/>
        <end position="39"/>
    </location>
</feature>
<feature type="compositionally biased region" description="Basic and acidic residues" evidence="1">
    <location>
        <begin position="1"/>
        <end position="10"/>
    </location>
</feature>
<reference evidence="2" key="1">
    <citation type="journal article" date="2020" name="mSystems">
        <title>Genome- and Community-Level Interaction Insights into Carbon Utilization and Element Cycling Functions of Hydrothermarchaeota in Hydrothermal Sediment.</title>
        <authorList>
            <person name="Zhou Z."/>
            <person name="Liu Y."/>
            <person name="Xu W."/>
            <person name="Pan J."/>
            <person name="Luo Z.H."/>
            <person name="Li M."/>
        </authorList>
    </citation>
    <scope>NUCLEOTIDE SEQUENCE [LARGE SCALE GENOMIC DNA]</scope>
    <source>
        <strain evidence="2">SpSt-508</strain>
    </source>
</reference>
<dbReference type="AlphaFoldDB" id="A0A7C4QL60"/>
<protein>
    <submittedName>
        <fullName evidence="2">Uncharacterized protein</fullName>
    </submittedName>
</protein>
<evidence type="ECO:0000313" key="2">
    <source>
        <dbReference type="EMBL" id="HGT37660.1"/>
    </source>
</evidence>
<feature type="region of interest" description="Disordered" evidence="1">
    <location>
        <begin position="1"/>
        <end position="57"/>
    </location>
</feature>
<comment type="caution">
    <text evidence="2">The sequence shown here is derived from an EMBL/GenBank/DDBJ whole genome shotgun (WGS) entry which is preliminary data.</text>
</comment>
<sequence>MRAIWGERDIPGGCPLSRQGARSTAHRSRDPCGRTDNRRRIWQTGQDRLSGRDARMPGCQDARMPGCQDARMPGCQDVSMSACQHARMPVTGRG</sequence>
<organism evidence="2">
    <name type="scientific">Schlesneria paludicola</name>
    <dbReference type="NCBI Taxonomy" id="360056"/>
    <lineage>
        <taxon>Bacteria</taxon>
        <taxon>Pseudomonadati</taxon>
        <taxon>Planctomycetota</taxon>
        <taxon>Planctomycetia</taxon>
        <taxon>Planctomycetales</taxon>
        <taxon>Planctomycetaceae</taxon>
        <taxon>Schlesneria</taxon>
    </lineage>
</organism>
<gene>
    <name evidence="2" type="ORF">ENS64_00080</name>
</gene>